<protein>
    <submittedName>
        <fullName evidence="8">Amino acid permease-associated region</fullName>
    </submittedName>
</protein>
<feature type="transmembrane region" description="Helical" evidence="7">
    <location>
        <begin position="372"/>
        <end position="395"/>
    </location>
</feature>
<reference evidence="9" key="1">
    <citation type="journal article" date="2007" name="Proc. Natl. Acad. Sci. U.S.A.">
        <title>Genome sequencing reveals complex secondary metabolome in the marine actinomycete Salinispora tropica.</title>
        <authorList>
            <person name="Udwary D.W."/>
            <person name="Zeigler L."/>
            <person name="Asolkar R.N."/>
            <person name="Singan V."/>
            <person name="Lapidus A."/>
            <person name="Fenical W."/>
            <person name="Jensen P.R."/>
            <person name="Moore B.S."/>
        </authorList>
    </citation>
    <scope>NUCLEOTIDE SEQUENCE [LARGE SCALE GENOMIC DNA]</scope>
    <source>
        <strain evidence="9">ATCC BAA-916 / DSM 44818 / CNB-440</strain>
    </source>
</reference>
<dbReference type="GO" id="GO:0022857">
    <property type="term" value="F:transmembrane transporter activity"/>
    <property type="evidence" value="ECO:0007669"/>
    <property type="project" value="InterPro"/>
</dbReference>
<dbReference type="HOGENOM" id="CLU_020854_4_1_11"/>
<proteinExistence type="predicted"/>
<feature type="transmembrane region" description="Helical" evidence="7">
    <location>
        <begin position="207"/>
        <end position="228"/>
    </location>
</feature>
<keyword evidence="5 7" id="KW-1133">Transmembrane helix</keyword>
<feature type="transmembrane region" description="Helical" evidence="7">
    <location>
        <begin position="12"/>
        <end position="32"/>
    </location>
</feature>
<feature type="transmembrane region" description="Helical" evidence="7">
    <location>
        <begin position="164"/>
        <end position="187"/>
    </location>
</feature>
<evidence type="ECO:0000256" key="2">
    <source>
        <dbReference type="ARBA" id="ARBA00022448"/>
    </source>
</evidence>
<accession>A4XCZ6</accession>
<name>A4XCZ6_SALTO</name>
<evidence type="ECO:0000256" key="4">
    <source>
        <dbReference type="ARBA" id="ARBA00022692"/>
    </source>
</evidence>
<dbReference type="STRING" id="369723.Strop_4375"/>
<dbReference type="PATRIC" id="fig|369723.5.peg.4528"/>
<organism evidence="8 9">
    <name type="scientific">Salinispora tropica (strain ATCC BAA-916 / DSM 44818 / JCM 13857 / NBRC 105044 / CNB-440)</name>
    <dbReference type="NCBI Taxonomy" id="369723"/>
    <lineage>
        <taxon>Bacteria</taxon>
        <taxon>Bacillati</taxon>
        <taxon>Actinomycetota</taxon>
        <taxon>Actinomycetes</taxon>
        <taxon>Micromonosporales</taxon>
        <taxon>Micromonosporaceae</taxon>
        <taxon>Salinispora</taxon>
    </lineage>
</organism>
<evidence type="ECO:0000256" key="7">
    <source>
        <dbReference type="SAM" id="Phobius"/>
    </source>
</evidence>
<evidence type="ECO:0000256" key="1">
    <source>
        <dbReference type="ARBA" id="ARBA00004651"/>
    </source>
</evidence>
<dbReference type="Pfam" id="PF13520">
    <property type="entry name" value="AA_permease_2"/>
    <property type="match status" value="1"/>
</dbReference>
<feature type="transmembrane region" description="Helical" evidence="7">
    <location>
        <begin position="285"/>
        <end position="315"/>
    </location>
</feature>
<dbReference type="KEGG" id="stp:Strop_4375"/>
<dbReference type="PIRSF" id="PIRSF006060">
    <property type="entry name" value="AA_transporter"/>
    <property type="match status" value="1"/>
</dbReference>
<dbReference type="InterPro" id="IPR050367">
    <property type="entry name" value="APC_superfamily"/>
</dbReference>
<keyword evidence="6 7" id="KW-0472">Membrane</keyword>
<dbReference type="RefSeq" id="WP_012015567.1">
    <property type="nucleotide sequence ID" value="NC_009380.1"/>
</dbReference>
<dbReference type="EMBL" id="CP000667">
    <property type="protein sequence ID" value="ABP56803.1"/>
    <property type="molecule type" value="Genomic_DNA"/>
</dbReference>
<feature type="transmembrane region" description="Helical" evidence="7">
    <location>
        <begin position="89"/>
        <end position="114"/>
    </location>
</feature>
<dbReference type="AlphaFoldDB" id="A4XCZ6"/>
<feature type="transmembrane region" description="Helical" evidence="7">
    <location>
        <begin position="134"/>
        <end position="152"/>
    </location>
</feature>
<dbReference type="PANTHER" id="PTHR42770:SF15">
    <property type="entry name" value="GLUTAMATE_GAMMA-AMINOBUTYRATE ANTIPORTER-RELATED"/>
    <property type="match status" value="1"/>
</dbReference>
<evidence type="ECO:0000256" key="3">
    <source>
        <dbReference type="ARBA" id="ARBA00022475"/>
    </source>
</evidence>
<sequence>MASSDIMPSTRSPATITVVGLAMLNIVAVVSLDGPPTEAEYGLSAAFYYLFAAVFFLVPVSLVAAELTTAWPERGGVFRWAGEAFGARWGFLAIFLLIAQVTIWFPLVLTFAAISLAYTGPEATVDQKLSGNQLYVLVSVLAVYWLATAIAARGVAAFTRVAKWGGIVGTIIPAAALVTLGIAYLLTGGESQIPLRWDDAIPDLSNVSNLALAASIFLFYSGMEMNAVHVQDVRNPDRGYPVAILFAALGTATILILGTLTIAFVVPREETGGTQSLLITFINAFHWFGLSWATPILAFALAIGVLAGIVTWVAGPSSAMHSVAKAGYLPTFFHAANKNRMPIRIMLVQAVAVSAVAVVFVFMPSVQAAFQILSQLAGLLYLVVYLTMFASAIYLRYRQPDRPRPYRVPGGLAGMWIIGGAGFVASALALASSLVPPSQIGIGSPARYLGLLVGLAALIITAPLLLFARRKPHWRDPASNVEPFAWETPDDRPGP</sequence>
<dbReference type="InterPro" id="IPR002293">
    <property type="entry name" value="AA/rel_permease1"/>
</dbReference>
<dbReference type="eggNOG" id="COG0531">
    <property type="taxonomic scope" value="Bacteria"/>
</dbReference>
<dbReference type="Gene3D" id="1.20.1740.10">
    <property type="entry name" value="Amino acid/polyamine transporter I"/>
    <property type="match status" value="1"/>
</dbReference>
<evidence type="ECO:0000256" key="6">
    <source>
        <dbReference type="ARBA" id="ARBA00023136"/>
    </source>
</evidence>
<dbReference type="InterPro" id="IPR022520">
    <property type="entry name" value="Glu/GABA_antiporter_put"/>
</dbReference>
<evidence type="ECO:0000313" key="8">
    <source>
        <dbReference type="EMBL" id="ABP56803.1"/>
    </source>
</evidence>
<feature type="transmembrane region" description="Helical" evidence="7">
    <location>
        <begin position="345"/>
        <end position="366"/>
    </location>
</feature>
<keyword evidence="9" id="KW-1185">Reference proteome</keyword>
<dbReference type="GO" id="GO:0005886">
    <property type="term" value="C:plasma membrane"/>
    <property type="evidence" value="ECO:0007669"/>
    <property type="project" value="UniProtKB-SubCell"/>
</dbReference>
<feature type="transmembrane region" description="Helical" evidence="7">
    <location>
        <begin position="416"/>
        <end position="436"/>
    </location>
</feature>
<keyword evidence="3" id="KW-1003">Cell membrane</keyword>
<feature type="transmembrane region" description="Helical" evidence="7">
    <location>
        <begin position="448"/>
        <end position="468"/>
    </location>
</feature>
<evidence type="ECO:0000313" key="9">
    <source>
        <dbReference type="Proteomes" id="UP000000235"/>
    </source>
</evidence>
<dbReference type="NCBIfam" id="TIGR03813">
    <property type="entry name" value="put_Glu_GABA_T"/>
    <property type="match status" value="1"/>
</dbReference>
<evidence type="ECO:0000256" key="5">
    <source>
        <dbReference type="ARBA" id="ARBA00022989"/>
    </source>
</evidence>
<dbReference type="Proteomes" id="UP000000235">
    <property type="component" value="Chromosome"/>
</dbReference>
<comment type="subcellular location">
    <subcellularLocation>
        <location evidence="1">Cell membrane</location>
        <topology evidence="1">Multi-pass membrane protein</topology>
    </subcellularLocation>
</comment>
<keyword evidence="4 7" id="KW-0812">Transmembrane</keyword>
<gene>
    <name evidence="8" type="ordered locus">Strop_4375</name>
</gene>
<dbReference type="PANTHER" id="PTHR42770">
    <property type="entry name" value="AMINO ACID TRANSPORTER-RELATED"/>
    <property type="match status" value="1"/>
</dbReference>
<keyword evidence="2" id="KW-0813">Transport</keyword>
<feature type="transmembrane region" description="Helical" evidence="7">
    <location>
        <begin position="47"/>
        <end position="68"/>
    </location>
</feature>
<feature type="transmembrane region" description="Helical" evidence="7">
    <location>
        <begin position="240"/>
        <end position="265"/>
    </location>
</feature>